<evidence type="ECO:0000313" key="1">
    <source>
        <dbReference type="Proteomes" id="UP000095280"/>
    </source>
</evidence>
<protein>
    <submittedName>
        <fullName evidence="2">Cilia- and flagella-associated protein 161</fullName>
    </submittedName>
</protein>
<name>A0A1I8FZ29_9PLAT</name>
<evidence type="ECO:0000313" key="2">
    <source>
        <dbReference type="WBParaSite" id="maker-uti_cns_0000403-snap-gene-1.16-mRNA-1"/>
    </source>
</evidence>
<keyword evidence="1" id="KW-1185">Reference proteome</keyword>
<dbReference type="GO" id="GO:0031514">
    <property type="term" value="C:motile cilium"/>
    <property type="evidence" value="ECO:0007669"/>
    <property type="project" value="TreeGrafter"/>
</dbReference>
<sequence length="314" mass="34014">MAHARTYNPSVRVGNWFEDCQLEEDTIKNFLEKKERGELLSQKVGNLYKSVASNSSSTSADSGAALSTSQDGLLHFGDRVQLRNPGADAALVRLGRCQPRCPSVLSVSIGEEVLSSPAGALPDPSPASAAQSCQAMGRNVFTIVSVDGTPEGKPVTFNQPFQLATHSSLGKPMFLSSDRVKFGDTPRKHGKQAVQFTAESSFLTHWRAEYFNPQLRMEYEGAPIPVGEPLILKHAKTNQGLAVEDKFVIRGLMGTEFDVSSQTYFTDHKAETDANHWVFAANCPPGATGAAASRGQLRPVGSQMLAGDSFIRYY</sequence>
<dbReference type="GO" id="GO:0060271">
    <property type="term" value="P:cilium assembly"/>
    <property type="evidence" value="ECO:0007669"/>
    <property type="project" value="TreeGrafter"/>
</dbReference>
<dbReference type="Pfam" id="PF24569">
    <property type="entry name" value="CFAP161"/>
    <property type="match status" value="1"/>
</dbReference>
<proteinExistence type="predicted"/>
<reference evidence="2" key="1">
    <citation type="submission" date="2016-11" db="UniProtKB">
        <authorList>
            <consortium name="WormBaseParasite"/>
        </authorList>
    </citation>
    <scope>IDENTIFICATION</scope>
</reference>
<accession>A0A1I8FZ29</accession>
<dbReference type="InterPro" id="IPR055325">
    <property type="entry name" value="CF161"/>
</dbReference>
<dbReference type="PANTHER" id="PTHR24274">
    <property type="entry name" value="CILIA- AND FLAGELLA-ASSOCIATED PROTEIN 161"/>
    <property type="match status" value="1"/>
</dbReference>
<dbReference type="Proteomes" id="UP000095280">
    <property type="component" value="Unplaced"/>
</dbReference>
<dbReference type="WBParaSite" id="maker-uti_cns_0000403-snap-gene-1.16-mRNA-1">
    <property type="protein sequence ID" value="maker-uti_cns_0000403-snap-gene-1.16-mRNA-1"/>
    <property type="gene ID" value="maker-uti_cns_0000403-snap-gene-1.16"/>
</dbReference>
<dbReference type="PANTHER" id="PTHR24274:SF1">
    <property type="entry name" value="CILIA- AND FLAGELLA-ASSOCIATED PROTEIN 161"/>
    <property type="match status" value="1"/>
</dbReference>
<organism evidence="1 2">
    <name type="scientific">Macrostomum lignano</name>
    <dbReference type="NCBI Taxonomy" id="282301"/>
    <lineage>
        <taxon>Eukaryota</taxon>
        <taxon>Metazoa</taxon>
        <taxon>Spiralia</taxon>
        <taxon>Lophotrochozoa</taxon>
        <taxon>Platyhelminthes</taxon>
        <taxon>Rhabditophora</taxon>
        <taxon>Macrostomorpha</taxon>
        <taxon>Macrostomida</taxon>
        <taxon>Macrostomidae</taxon>
        <taxon>Macrostomum</taxon>
    </lineage>
</organism>
<dbReference type="AlphaFoldDB" id="A0A1I8FZ29"/>